<sequence>MARLGGSIRGGKILMASIRLEDDAPFLLSDVGGIDDNCS</sequence>
<gene>
    <name evidence="1" type="ORF">S01H1_30001</name>
</gene>
<dbReference type="EMBL" id="BARS01018435">
    <property type="protein sequence ID" value="GAF94465.1"/>
    <property type="molecule type" value="Genomic_DNA"/>
</dbReference>
<dbReference type="AlphaFoldDB" id="X0V1G6"/>
<name>X0V1G6_9ZZZZ</name>
<proteinExistence type="predicted"/>
<comment type="caution">
    <text evidence="1">The sequence shown here is derived from an EMBL/GenBank/DDBJ whole genome shotgun (WGS) entry which is preliminary data.</text>
</comment>
<reference evidence="1" key="1">
    <citation type="journal article" date="2014" name="Front. Microbiol.">
        <title>High frequency of phylogenetically diverse reductive dehalogenase-homologous genes in deep subseafloor sedimentary metagenomes.</title>
        <authorList>
            <person name="Kawai M."/>
            <person name="Futagami T."/>
            <person name="Toyoda A."/>
            <person name="Takaki Y."/>
            <person name="Nishi S."/>
            <person name="Hori S."/>
            <person name="Arai W."/>
            <person name="Tsubouchi T."/>
            <person name="Morono Y."/>
            <person name="Uchiyama I."/>
            <person name="Ito T."/>
            <person name="Fujiyama A."/>
            <person name="Inagaki F."/>
            <person name="Takami H."/>
        </authorList>
    </citation>
    <scope>NUCLEOTIDE SEQUENCE</scope>
    <source>
        <strain evidence="1">Expedition CK06-06</strain>
    </source>
</reference>
<accession>X0V1G6</accession>
<protein>
    <submittedName>
        <fullName evidence="1">Uncharacterized protein</fullName>
    </submittedName>
</protein>
<evidence type="ECO:0000313" key="1">
    <source>
        <dbReference type="EMBL" id="GAF94465.1"/>
    </source>
</evidence>
<organism evidence="1">
    <name type="scientific">marine sediment metagenome</name>
    <dbReference type="NCBI Taxonomy" id="412755"/>
    <lineage>
        <taxon>unclassified sequences</taxon>
        <taxon>metagenomes</taxon>
        <taxon>ecological metagenomes</taxon>
    </lineage>
</organism>